<dbReference type="Gene3D" id="2.170.150.80">
    <property type="entry name" value="NAC domain"/>
    <property type="match status" value="1"/>
</dbReference>
<keyword evidence="7" id="KW-0804">Transcription</keyword>
<evidence type="ECO:0000256" key="3">
    <source>
        <dbReference type="ARBA" id="ARBA00011738"/>
    </source>
</evidence>
<keyword evidence="6" id="KW-0238">DNA-binding</keyword>
<keyword evidence="5" id="KW-0805">Transcription regulation</keyword>
<dbReference type="InterPro" id="IPR004265">
    <property type="entry name" value="Dirigent"/>
</dbReference>
<evidence type="ECO:0000256" key="6">
    <source>
        <dbReference type="ARBA" id="ARBA00023125"/>
    </source>
</evidence>
<evidence type="ECO:0000259" key="10">
    <source>
        <dbReference type="PROSITE" id="PS51005"/>
    </source>
</evidence>
<comment type="similarity">
    <text evidence="2">Belongs to the plant dirigent protein family.</text>
</comment>
<dbReference type="eggNOG" id="ENOG502RXST">
    <property type="taxonomic scope" value="Eukaryota"/>
</dbReference>
<sequence>MHVYWHDVVTGPNSMVAKVAEAPTSRASATVFGTVYVIDDPLTDGPSLTAPSRLVGHVQGMYVSAGKETMSLLMAMSFVFAADEPYNGSSVAIFGPNPEPYNGSSVAIFGPNPARPVREIPVVGGTGAFRFARGYCRTTTYWYNAAGDATTSSAAEALAAVREDEERVAVAGMEAWRFGFSRFSWFPAFKFDPTDADIVASYLLPRALYGRGHAAVIQDDVSRCEPWTLMREHGHATSAHAFFVHDHESVGGGGRRKVQRAVKNGGGVWRIQKSEVAILTIVRGGGGGGGELDVVYKRRNLSFHRRGESSSSGWVMHEYEITSPPLPATVLSRIRATPRAKDKKLCIKEEPSCSTSAAGDGDGERSGPNPDHTAAGAAMAASSSSFVFASALLVLAAATAAQAQRETKLRVFWHDVVSGGPNSTVAQVAEAPTTNASATGFGAVVVIDDPLTDGPNLTASRLVGRAQGMYVAAGKDALSLMMAMNFVFAGDGPYNGSSLAILGANPAERAVREMPVVGGTGVFRFARGYCQATTWWFNATTGDATLARSAQAPAAAMAKAALQLLLLLCVAAVAWAADDGGGGSAGMTKIKVYWHDVVAGPNPTAIRVAQAASTNASSTYFGAVVAIDDPLTSSPAAAAAGELVGRAQGTYTFADQRVIGLLMDMNFVFTAGDHNGSSLAIMGRNEVMSPVREMSIVGGSGKFRMARGYAEARTVDSGFKSGETIVEYTLFVKA</sequence>
<dbReference type="Gramene" id="ONIVA11G04890.1">
    <property type="protein sequence ID" value="ONIVA11G04890.1"/>
    <property type="gene ID" value="ONIVA11G04890"/>
</dbReference>
<evidence type="ECO:0000256" key="9">
    <source>
        <dbReference type="SAM" id="MobiDB-lite"/>
    </source>
</evidence>
<reference evidence="11" key="1">
    <citation type="submission" date="2015-04" db="UniProtKB">
        <authorList>
            <consortium name="EnsemblPlants"/>
        </authorList>
    </citation>
    <scope>IDENTIFICATION</scope>
    <source>
        <strain evidence="11">SL10</strain>
    </source>
</reference>
<comment type="subunit">
    <text evidence="3">Homodimer.</text>
</comment>
<dbReference type="Proteomes" id="UP000006591">
    <property type="component" value="Chromosome 11"/>
</dbReference>
<dbReference type="InterPro" id="IPR044859">
    <property type="entry name" value="Allene_oxi_cyc_Dirigent"/>
</dbReference>
<dbReference type="HOGENOM" id="CLU_017471_0_0_1"/>
<dbReference type="InterPro" id="IPR003441">
    <property type="entry name" value="NAC-dom"/>
</dbReference>
<evidence type="ECO:0000313" key="12">
    <source>
        <dbReference type="Proteomes" id="UP000006591"/>
    </source>
</evidence>
<feature type="region of interest" description="Disordered" evidence="9">
    <location>
        <begin position="351"/>
        <end position="376"/>
    </location>
</feature>
<evidence type="ECO:0000256" key="5">
    <source>
        <dbReference type="ARBA" id="ARBA00023015"/>
    </source>
</evidence>
<dbReference type="EnsemblPlants" id="ONIVA11G04890.1">
    <property type="protein sequence ID" value="ONIVA11G04890.1"/>
    <property type="gene ID" value="ONIVA11G04890"/>
</dbReference>
<feature type="domain" description="NAC" evidence="10">
    <location>
        <begin position="185"/>
        <end position="337"/>
    </location>
</feature>
<proteinExistence type="inferred from homology"/>
<dbReference type="Gene3D" id="2.40.480.10">
    <property type="entry name" value="Allene oxide cyclase-like"/>
    <property type="match status" value="3"/>
</dbReference>
<dbReference type="Pfam" id="PF02365">
    <property type="entry name" value="NAM"/>
    <property type="match status" value="1"/>
</dbReference>
<evidence type="ECO:0000256" key="4">
    <source>
        <dbReference type="ARBA" id="ARBA00022525"/>
    </source>
</evidence>
<keyword evidence="12" id="KW-1185">Reference proteome</keyword>
<dbReference type="AlphaFoldDB" id="A0A0E0IYX3"/>
<evidence type="ECO:0000313" key="11">
    <source>
        <dbReference type="EnsemblPlants" id="ONIVA11G04890.1"/>
    </source>
</evidence>
<comment type="subcellular location">
    <subcellularLocation>
        <location evidence="1">Secreted</location>
    </subcellularLocation>
</comment>
<organism evidence="11">
    <name type="scientific">Oryza nivara</name>
    <name type="common">Indian wild rice</name>
    <name type="synonym">Oryza sativa f. spontanea</name>
    <dbReference type="NCBI Taxonomy" id="4536"/>
    <lineage>
        <taxon>Eukaryota</taxon>
        <taxon>Viridiplantae</taxon>
        <taxon>Streptophyta</taxon>
        <taxon>Embryophyta</taxon>
        <taxon>Tracheophyta</taxon>
        <taxon>Spermatophyta</taxon>
        <taxon>Magnoliopsida</taxon>
        <taxon>Liliopsida</taxon>
        <taxon>Poales</taxon>
        <taxon>Poaceae</taxon>
        <taxon>BOP clade</taxon>
        <taxon>Oryzoideae</taxon>
        <taxon>Oryzeae</taxon>
        <taxon>Oryzinae</taxon>
        <taxon>Oryza</taxon>
    </lineage>
</organism>
<protein>
    <recommendedName>
        <fullName evidence="10">NAC domain-containing protein</fullName>
    </recommendedName>
</protein>
<dbReference type="InterPro" id="IPR036093">
    <property type="entry name" value="NAC_dom_sf"/>
</dbReference>
<dbReference type="PANTHER" id="PTHR21495">
    <property type="entry name" value="NUCLEOPORIN-RELATED"/>
    <property type="match status" value="1"/>
</dbReference>
<keyword evidence="8" id="KW-0539">Nucleus</keyword>
<name>A0A0E0IYX3_ORYNI</name>
<evidence type="ECO:0000256" key="1">
    <source>
        <dbReference type="ARBA" id="ARBA00004613"/>
    </source>
</evidence>
<dbReference type="STRING" id="4536.A0A0E0IYX3"/>
<evidence type="ECO:0000256" key="7">
    <source>
        <dbReference type="ARBA" id="ARBA00023163"/>
    </source>
</evidence>
<reference evidence="11" key="2">
    <citation type="submission" date="2018-04" db="EMBL/GenBank/DDBJ databases">
        <title>OnivRS2 (Oryza nivara Reference Sequence Version 2).</title>
        <authorList>
            <person name="Zhang J."/>
            <person name="Kudrna D."/>
            <person name="Lee S."/>
            <person name="Talag J."/>
            <person name="Rajasekar S."/>
            <person name="Welchert J."/>
            <person name="Hsing Y.-I."/>
            <person name="Wing R.A."/>
        </authorList>
    </citation>
    <scope>NUCLEOTIDE SEQUENCE [LARGE SCALE GENOMIC DNA]</scope>
    <source>
        <strain evidence="11">SL10</strain>
    </source>
</reference>
<dbReference type="GO" id="GO:0003677">
    <property type="term" value="F:DNA binding"/>
    <property type="evidence" value="ECO:0007669"/>
    <property type="project" value="UniProtKB-KW"/>
</dbReference>
<evidence type="ECO:0000256" key="2">
    <source>
        <dbReference type="ARBA" id="ARBA00010746"/>
    </source>
</evidence>
<dbReference type="Pfam" id="PF03018">
    <property type="entry name" value="Dirigent"/>
    <property type="match status" value="4"/>
</dbReference>
<dbReference type="GO" id="GO:0009699">
    <property type="term" value="P:phenylpropanoid biosynthetic process"/>
    <property type="evidence" value="ECO:0007669"/>
    <property type="project" value="UniProtKB-ARBA"/>
</dbReference>
<dbReference type="SUPFAM" id="SSF101941">
    <property type="entry name" value="NAC domain"/>
    <property type="match status" value="1"/>
</dbReference>
<dbReference type="GO" id="GO:0006355">
    <property type="term" value="P:regulation of DNA-templated transcription"/>
    <property type="evidence" value="ECO:0007669"/>
    <property type="project" value="InterPro"/>
</dbReference>
<dbReference type="GO" id="GO:0005576">
    <property type="term" value="C:extracellular region"/>
    <property type="evidence" value="ECO:0007669"/>
    <property type="project" value="UniProtKB-SubCell"/>
</dbReference>
<evidence type="ECO:0000256" key="8">
    <source>
        <dbReference type="ARBA" id="ARBA00023242"/>
    </source>
</evidence>
<dbReference type="PROSITE" id="PS51005">
    <property type="entry name" value="NAC"/>
    <property type="match status" value="1"/>
</dbReference>
<keyword evidence="4" id="KW-0964">Secreted</keyword>
<accession>A0A0E0IYX3</accession>